<evidence type="ECO:0000256" key="1">
    <source>
        <dbReference type="SAM" id="Phobius"/>
    </source>
</evidence>
<comment type="caution">
    <text evidence="2">The sequence shown here is derived from an EMBL/GenBank/DDBJ whole genome shotgun (WGS) entry which is preliminary data.</text>
</comment>
<keyword evidence="1" id="KW-0812">Transmembrane</keyword>
<protein>
    <submittedName>
        <fullName evidence="2">Uncharacterized protein</fullName>
    </submittedName>
</protein>
<organism evidence="2">
    <name type="scientific">bioreactor metagenome</name>
    <dbReference type="NCBI Taxonomy" id="1076179"/>
    <lineage>
        <taxon>unclassified sequences</taxon>
        <taxon>metagenomes</taxon>
        <taxon>ecological metagenomes</taxon>
    </lineage>
</organism>
<reference evidence="2" key="1">
    <citation type="submission" date="2019-08" db="EMBL/GenBank/DDBJ databases">
        <authorList>
            <person name="Kucharzyk K."/>
            <person name="Murdoch R.W."/>
            <person name="Higgins S."/>
            <person name="Loffler F."/>
        </authorList>
    </citation>
    <scope>NUCLEOTIDE SEQUENCE</scope>
</reference>
<dbReference type="AlphaFoldDB" id="A0A644T866"/>
<dbReference type="EMBL" id="VSSQ01000019">
    <property type="protein sequence ID" value="MPL63004.1"/>
    <property type="molecule type" value="Genomic_DNA"/>
</dbReference>
<gene>
    <name evidence="2" type="ORF">SDC9_08624</name>
</gene>
<keyword evidence="1" id="KW-0472">Membrane</keyword>
<accession>A0A644T866</accession>
<sequence>MIIKNENKGQGSIEFLFLISFSIVTVLLMANFLGNIYDFNLAILAAKNGINPGLNAGRISVLEESAYDKYKINNTVLIHPNSIKIVKIETINRGFDDRYNKTSIQIRVYASSTSLISREDMVSIGEKINFSLRKSITLAFNTNNLSNGLYNPCFSKKHLYTTANVQWV</sequence>
<evidence type="ECO:0000313" key="2">
    <source>
        <dbReference type="EMBL" id="MPL63004.1"/>
    </source>
</evidence>
<proteinExistence type="predicted"/>
<feature type="transmembrane region" description="Helical" evidence="1">
    <location>
        <begin position="12"/>
        <end position="33"/>
    </location>
</feature>
<name>A0A644T866_9ZZZZ</name>
<keyword evidence="1" id="KW-1133">Transmembrane helix</keyword>